<gene>
    <name evidence="6" type="ORF">AKJ09_05038</name>
</gene>
<dbReference type="PANTHER" id="PTHR43317">
    <property type="entry name" value="THERMOSPERMINE SYNTHASE ACAULIS5"/>
    <property type="match status" value="1"/>
</dbReference>
<dbReference type="AlphaFoldDB" id="A0A0K1PYY9"/>
<dbReference type="PROSITE" id="PS51006">
    <property type="entry name" value="PABS_2"/>
    <property type="match status" value="1"/>
</dbReference>
<keyword evidence="3 4" id="KW-0620">Polyamine biosynthesis</keyword>
<comment type="similarity">
    <text evidence="1">Belongs to the spermidine/spermine synthase family.</text>
</comment>
<evidence type="ECO:0000256" key="4">
    <source>
        <dbReference type="PROSITE-ProRule" id="PRU00354"/>
    </source>
</evidence>
<organism evidence="6 7">
    <name type="scientific">Labilithrix luteola</name>
    <dbReference type="NCBI Taxonomy" id="1391654"/>
    <lineage>
        <taxon>Bacteria</taxon>
        <taxon>Pseudomonadati</taxon>
        <taxon>Myxococcota</taxon>
        <taxon>Polyangia</taxon>
        <taxon>Polyangiales</taxon>
        <taxon>Labilitrichaceae</taxon>
        <taxon>Labilithrix</taxon>
    </lineage>
</organism>
<dbReference type="EMBL" id="CP012333">
    <property type="protein sequence ID" value="AKU98374.1"/>
    <property type="molecule type" value="Genomic_DNA"/>
</dbReference>
<accession>A0A0K1PYY9</accession>
<dbReference type="GO" id="GO:0016740">
    <property type="term" value="F:transferase activity"/>
    <property type="evidence" value="ECO:0007669"/>
    <property type="project" value="UniProtKB-UniRule"/>
</dbReference>
<dbReference type="KEGG" id="llu:AKJ09_05038"/>
<dbReference type="Gene3D" id="3.40.50.150">
    <property type="entry name" value="Vaccinia Virus protein VP39"/>
    <property type="match status" value="1"/>
</dbReference>
<dbReference type="InterPro" id="IPR029063">
    <property type="entry name" value="SAM-dependent_MTases_sf"/>
</dbReference>
<dbReference type="RefSeq" id="WP_146649342.1">
    <property type="nucleotide sequence ID" value="NZ_CP012333.1"/>
</dbReference>
<keyword evidence="7" id="KW-1185">Reference proteome</keyword>
<evidence type="ECO:0000259" key="5">
    <source>
        <dbReference type="PROSITE" id="PS51006"/>
    </source>
</evidence>
<feature type="domain" description="PABS" evidence="5">
    <location>
        <begin position="162"/>
        <end position="402"/>
    </location>
</feature>
<protein>
    <submittedName>
        <fullName evidence="6">Spermidine synthase</fullName>
    </submittedName>
</protein>
<dbReference type="Pfam" id="PF01564">
    <property type="entry name" value="Spermine_synth"/>
    <property type="match status" value="1"/>
</dbReference>
<evidence type="ECO:0000256" key="2">
    <source>
        <dbReference type="ARBA" id="ARBA00022679"/>
    </source>
</evidence>
<dbReference type="OrthoDB" id="9761985at2"/>
<dbReference type="GO" id="GO:0006596">
    <property type="term" value="P:polyamine biosynthetic process"/>
    <property type="evidence" value="ECO:0007669"/>
    <property type="project" value="UniProtKB-UniRule"/>
</dbReference>
<reference evidence="6 7" key="1">
    <citation type="submission" date="2015-08" db="EMBL/GenBank/DDBJ databases">
        <authorList>
            <person name="Babu N.S."/>
            <person name="Beckwith C.J."/>
            <person name="Beseler K.G."/>
            <person name="Brison A."/>
            <person name="Carone J.V."/>
            <person name="Caskin T.P."/>
            <person name="Diamond M."/>
            <person name="Durham M.E."/>
            <person name="Foxe J.M."/>
            <person name="Go M."/>
            <person name="Henderson B.A."/>
            <person name="Jones I.B."/>
            <person name="McGettigan J.A."/>
            <person name="Micheletti S.J."/>
            <person name="Nasrallah M.E."/>
            <person name="Ortiz D."/>
            <person name="Piller C.R."/>
            <person name="Privatt S.R."/>
            <person name="Schneider S.L."/>
            <person name="Sharp S."/>
            <person name="Smith T.C."/>
            <person name="Stanton J.D."/>
            <person name="Ullery H.E."/>
            <person name="Wilson R.J."/>
            <person name="Serrano M.G."/>
            <person name="Buck G."/>
            <person name="Lee V."/>
            <person name="Wang Y."/>
            <person name="Carvalho R."/>
            <person name="Voegtly L."/>
            <person name="Shi R."/>
            <person name="Duckworth R."/>
            <person name="Johnson A."/>
            <person name="Loviza R."/>
            <person name="Walstead R."/>
            <person name="Shah Z."/>
            <person name="Kiflezghi M."/>
            <person name="Wade K."/>
            <person name="Ball S.L."/>
            <person name="Bradley K.W."/>
            <person name="Asai D.J."/>
            <person name="Bowman C.A."/>
            <person name="Russell D.A."/>
            <person name="Pope W.H."/>
            <person name="Jacobs-Sera D."/>
            <person name="Hendrix R.W."/>
            <person name="Hatfull G.F."/>
        </authorList>
    </citation>
    <scope>NUCLEOTIDE SEQUENCE [LARGE SCALE GENOMIC DNA]</scope>
    <source>
        <strain evidence="6 7">DSM 27648</strain>
    </source>
</reference>
<sequence length="406" mass="44068">MPFDPIALANEVPDEATFDRAVLDLLGRSVGFDAALFAVKGEPPTIIGIDGKLGAAIARGDYDDEIAPIKATALARRGVAVDTQVLGEQHVRALRYHRDFAAPIGGRHSLIAFLAVRGIPIGGLMLGRCGSTFSDEQLALVEALLPSLAIARASFRLPWCGHPLPTPRSTGTERLASWIRGERVHERLADKSPEIVVRDRAGYREMVACDERGNLVWSRAAIDEPERSGWFYVDLLHLAAVRASSQRRFLFIGSGGGVSIRQFARVYPGATLDVVESDERVVTLARRWFGLDAIPNISITIDDGASFLRRSPSSTWDAIIVDAYDGSVLAAPFASRAFFADVRRTLRPGGGLAFNVIGTLGGNGELQRIERAARAERLDVRLVPVLDPGEAYSPMAVRNVVLVARR</sequence>
<dbReference type="PANTHER" id="PTHR43317:SF1">
    <property type="entry name" value="THERMOSPERMINE SYNTHASE ACAULIS5"/>
    <property type="match status" value="1"/>
</dbReference>
<evidence type="ECO:0000256" key="1">
    <source>
        <dbReference type="ARBA" id="ARBA00007867"/>
    </source>
</evidence>
<dbReference type="Proteomes" id="UP000064967">
    <property type="component" value="Chromosome"/>
</dbReference>
<feature type="active site" description="Proton acceptor" evidence="4">
    <location>
        <position position="322"/>
    </location>
</feature>
<dbReference type="SUPFAM" id="SSF53335">
    <property type="entry name" value="S-adenosyl-L-methionine-dependent methyltransferases"/>
    <property type="match status" value="1"/>
</dbReference>
<keyword evidence="2 4" id="KW-0808">Transferase</keyword>
<proteinExistence type="inferred from homology"/>
<evidence type="ECO:0000313" key="7">
    <source>
        <dbReference type="Proteomes" id="UP000064967"/>
    </source>
</evidence>
<dbReference type="STRING" id="1391654.AKJ09_05038"/>
<name>A0A0K1PYY9_9BACT</name>
<evidence type="ECO:0000313" key="6">
    <source>
        <dbReference type="EMBL" id="AKU98374.1"/>
    </source>
</evidence>
<dbReference type="CDD" id="cd02440">
    <property type="entry name" value="AdoMet_MTases"/>
    <property type="match status" value="1"/>
</dbReference>
<dbReference type="InterPro" id="IPR030374">
    <property type="entry name" value="PABS"/>
</dbReference>
<dbReference type="NCBIfam" id="NF037959">
    <property type="entry name" value="MFS_SpdSyn"/>
    <property type="match status" value="1"/>
</dbReference>
<evidence type="ECO:0000256" key="3">
    <source>
        <dbReference type="ARBA" id="ARBA00023115"/>
    </source>
</evidence>